<evidence type="ECO:0000313" key="1">
    <source>
        <dbReference type="EMBL" id="JAH58932.1"/>
    </source>
</evidence>
<protein>
    <submittedName>
        <fullName evidence="1">Uncharacterized protein</fullName>
    </submittedName>
</protein>
<proteinExistence type="predicted"/>
<sequence length="33" mass="3669">MTEYTLQIHCLLHALLICSISVCTHCRAVVPTV</sequence>
<reference evidence="1" key="2">
    <citation type="journal article" date="2015" name="Fish Shellfish Immunol.">
        <title>Early steps in the European eel (Anguilla anguilla)-Vibrio vulnificus interaction in the gills: Role of the RtxA13 toxin.</title>
        <authorList>
            <person name="Callol A."/>
            <person name="Pajuelo D."/>
            <person name="Ebbesson L."/>
            <person name="Teles M."/>
            <person name="MacKenzie S."/>
            <person name="Amaro C."/>
        </authorList>
    </citation>
    <scope>NUCLEOTIDE SEQUENCE</scope>
</reference>
<organism evidence="1">
    <name type="scientific">Anguilla anguilla</name>
    <name type="common">European freshwater eel</name>
    <name type="synonym">Muraena anguilla</name>
    <dbReference type="NCBI Taxonomy" id="7936"/>
    <lineage>
        <taxon>Eukaryota</taxon>
        <taxon>Metazoa</taxon>
        <taxon>Chordata</taxon>
        <taxon>Craniata</taxon>
        <taxon>Vertebrata</taxon>
        <taxon>Euteleostomi</taxon>
        <taxon>Actinopterygii</taxon>
        <taxon>Neopterygii</taxon>
        <taxon>Teleostei</taxon>
        <taxon>Anguilliformes</taxon>
        <taxon>Anguillidae</taxon>
        <taxon>Anguilla</taxon>
    </lineage>
</organism>
<dbReference type="AlphaFoldDB" id="A0A0E9TZN3"/>
<name>A0A0E9TZN3_ANGAN</name>
<reference evidence="1" key="1">
    <citation type="submission" date="2014-11" db="EMBL/GenBank/DDBJ databases">
        <authorList>
            <person name="Amaro Gonzalez C."/>
        </authorList>
    </citation>
    <scope>NUCLEOTIDE SEQUENCE</scope>
</reference>
<accession>A0A0E9TZN3</accession>
<dbReference type="EMBL" id="GBXM01049645">
    <property type="protein sequence ID" value="JAH58932.1"/>
    <property type="molecule type" value="Transcribed_RNA"/>
</dbReference>